<feature type="domain" description="Glyceraldehyde 3-phosphate dehydrogenase NAD(P) binding" evidence="11">
    <location>
        <begin position="3"/>
        <end position="155"/>
    </location>
</feature>
<comment type="similarity">
    <text evidence="1 9">Belongs to the glyceraldehyde-3-phosphate dehydrogenase family.</text>
</comment>
<evidence type="ECO:0000256" key="10">
    <source>
        <dbReference type="RuleBase" id="RU361160"/>
    </source>
</evidence>
<feature type="binding site" evidence="6">
    <location>
        <position position="236"/>
    </location>
    <ligand>
        <name>D-glyceraldehyde 3-phosphate</name>
        <dbReference type="ChEBI" id="CHEBI:59776"/>
    </ligand>
</feature>
<dbReference type="FunFam" id="3.40.50.720:FF:000001">
    <property type="entry name" value="Glyceraldehyde-3-phosphate dehydrogenase"/>
    <property type="match status" value="1"/>
</dbReference>
<dbReference type="Gene3D" id="3.40.50.720">
    <property type="entry name" value="NAD(P)-binding Rossmann-like Domain"/>
    <property type="match status" value="1"/>
</dbReference>
<dbReference type="Pfam" id="PF00044">
    <property type="entry name" value="Gp_dh_N"/>
    <property type="match status" value="1"/>
</dbReference>
<dbReference type="EC" id="1.2.1.-" evidence="10"/>
<dbReference type="Pfam" id="PF02800">
    <property type="entry name" value="Gp_dh_C"/>
    <property type="match status" value="1"/>
</dbReference>
<comment type="function">
    <text evidence="4">Could be involved in carbon fixation as a component of the Calvin cycle. Catalyzes the oxidative phosphorylation of glyceraldehyde 3-phosphate (G3P) to 1,3-bisphosphoglycerate (BPG) using the cofactor NAD. The first reaction step involves the formation of a hemiacetal intermediate between G3P and a cysteine residue, and this hemiacetal intermediate is then oxidized to a thioester, with concomitant reduction of NAD to NADH. The reduced NADH is then exchanged with the second NAD, and the thioester is attacked by a nucleophilic inorganic phosphate to produce BPG.</text>
</comment>
<gene>
    <name evidence="13" type="primary">gap</name>
    <name evidence="12" type="ORF">MCC93_14320</name>
    <name evidence="13" type="ORF">MON37_02825</name>
</gene>
<evidence type="ECO:0000259" key="11">
    <source>
        <dbReference type="SMART" id="SM00846"/>
    </source>
</evidence>
<evidence type="ECO:0000313" key="12">
    <source>
        <dbReference type="EMBL" id="KIC07268.1"/>
    </source>
</evidence>
<feature type="binding site" evidence="7">
    <location>
        <position position="123"/>
    </location>
    <ligand>
        <name>NAD(+)</name>
        <dbReference type="ChEBI" id="CHEBI:57540"/>
    </ligand>
</feature>
<evidence type="ECO:0000313" key="13">
    <source>
        <dbReference type="EMBL" id="UNV87895.1"/>
    </source>
</evidence>
<feature type="binding site" evidence="7">
    <location>
        <begin position="12"/>
        <end position="13"/>
    </location>
    <ligand>
        <name>NAD(+)</name>
        <dbReference type="ChEBI" id="CHEBI:57540"/>
    </ligand>
</feature>
<evidence type="ECO:0000256" key="8">
    <source>
        <dbReference type="PIRSR" id="PIRSR000149-4"/>
    </source>
</evidence>
<evidence type="ECO:0000313" key="14">
    <source>
        <dbReference type="Proteomes" id="UP000031390"/>
    </source>
</evidence>
<feature type="binding site" evidence="6">
    <location>
        <begin position="213"/>
        <end position="214"/>
    </location>
    <ligand>
        <name>D-glyceraldehyde 3-phosphate</name>
        <dbReference type="ChEBI" id="CHEBI:59776"/>
    </ligand>
</feature>
<reference evidence="12 14" key="1">
    <citation type="submission" date="2014-12" db="EMBL/GenBank/DDBJ databases">
        <title>Genome sequence of Morococcus cerebrosus.</title>
        <authorList>
            <person name="Shin S.-K."/>
            <person name="Yi H."/>
        </authorList>
    </citation>
    <scope>NUCLEOTIDE SEQUENCE [LARGE SCALE GENOMIC DNA]</scope>
    <source>
        <strain evidence="12 14">CIP 81.93</strain>
    </source>
</reference>
<reference evidence="13 15" key="2">
    <citation type="submission" date="2022-03" db="EMBL/GenBank/DDBJ databases">
        <title>Genome sequencing of Morococcus cerebrosus.</title>
        <authorList>
            <person name="Baek M.-G."/>
            <person name="Yi H."/>
        </authorList>
    </citation>
    <scope>NUCLEOTIDE SEQUENCE [LARGE SCALE GENOMIC DNA]</scope>
    <source>
        <strain evidence="13 15">CIP 81.93</strain>
    </source>
</reference>
<organism evidence="12 14">
    <name type="scientific">Morococcus cerebrosus</name>
    <dbReference type="NCBI Taxonomy" id="1056807"/>
    <lineage>
        <taxon>Bacteria</taxon>
        <taxon>Pseudomonadati</taxon>
        <taxon>Pseudomonadota</taxon>
        <taxon>Betaproteobacteria</taxon>
        <taxon>Neisseriales</taxon>
        <taxon>Neisseriaceae</taxon>
        <taxon>Morococcus</taxon>
    </lineage>
</organism>
<dbReference type="PIRSF" id="PIRSF000149">
    <property type="entry name" value="GAP_DH"/>
    <property type="match status" value="1"/>
</dbReference>
<dbReference type="InterPro" id="IPR020830">
    <property type="entry name" value="GlycerAld_3-P_DH_AS"/>
</dbReference>
<dbReference type="CDD" id="cd18126">
    <property type="entry name" value="GAPDH_I_C"/>
    <property type="match status" value="1"/>
</dbReference>
<dbReference type="EMBL" id="CP094242">
    <property type="protein sequence ID" value="UNV87895.1"/>
    <property type="molecule type" value="Genomic_DNA"/>
</dbReference>
<evidence type="ECO:0000256" key="7">
    <source>
        <dbReference type="PIRSR" id="PIRSR000149-3"/>
    </source>
</evidence>
<dbReference type="CDD" id="cd05214">
    <property type="entry name" value="GAPDH_I_N"/>
    <property type="match status" value="1"/>
</dbReference>
<keyword evidence="3 10" id="KW-0560">Oxidoreductase</keyword>
<dbReference type="InterPro" id="IPR036291">
    <property type="entry name" value="NAD(P)-bd_dom_sf"/>
</dbReference>
<dbReference type="PANTHER" id="PTHR43148">
    <property type="entry name" value="GLYCERALDEHYDE-3-PHOSPHATE DEHYDROGENASE 2"/>
    <property type="match status" value="1"/>
</dbReference>
<feature type="site" description="Activates thiol group during catalysis" evidence="8">
    <location>
        <position position="182"/>
    </location>
</feature>
<feature type="binding site" evidence="6">
    <location>
        <position position="185"/>
    </location>
    <ligand>
        <name>D-glyceraldehyde 3-phosphate</name>
        <dbReference type="ChEBI" id="CHEBI:59776"/>
    </ligand>
</feature>
<accession>A0A0C1EEX8</accession>
<evidence type="ECO:0000313" key="15">
    <source>
        <dbReference type="Proteomes" id="UP000829504"/>
    </source>
</evidence>
<evidence type="ECO:0000256" key="2">
    <source>
        <dbReference type="ARBA" id="ARBA00011881"/>
    </source>
</evidence>
<comment type="subunit">
    <text evidence="2">Homotetramer.</text>
</comment>
<keyword evidence="7" id="KW-0547">Nucleotide-binding</keyword>
<keyword evidence="15" id="KW-1185">Reference proteome</keyword>
<dbReference type="InterPro" id="IPR020829">
    <property type="entry name" value="GlycerAld_3-P_DH_cat"/>
</dbReference>
<dbReference type="Proteomes" id="UP000031390">
    <property type="component" value="Unassembled WGS sequence"/>
</dbReference>
<dbReference type="AlphaFoldDB" id="A0A0C1EEX8"/>
<dbReference type="GO" id="GO:0016620">
    <property type="term" value="F:oxidoreductase activity, acting on the aldehyde or oxo group of donors, NAD or NADP as acceptor"/>
    <property type="evidence" value="ECO:0007669"/>
    <property type="project" value="InterPro"/>
</dbReference>
<dbReference type="FunFam" id="3.30.360.10:FF:000002">
    <property type="entry name" value="Glyceraldehyde-3-phosphate dehydrogenase"/>
    <property type="match status" value="1"/>
</dbReference>
<evidence type="ECO:0000256" key="5">
    <source>
        <dbReference type="PIRSR" id="PIRSR000149-1"/>
    </source>
</evidence>
<dbReference type="InterPro" id="IPR006424">
    <property type="entry name" value="Glyceraldehyde-3-P_DH_1"/>
</dbReference>
<dbReference type="RefSeq" id="WP_039407728.1">
    <property type="nucleotide sequence ID" value="NZ_CP094242.1"/>
</dbReference>
<dbReference type="InterPro" id="IPR020828">
    <property type="entry name" value="GlycerAld_3-P_DH_NAD(P)-bd"/>
</dbReference>
<dbReference type="GO" id="GO:0006006">
    <property type="term" value="P:glucose metabolic process"/>
    <property type="evidence" value="ECO:0007669"/>
    <property type="project" value="InterPro"/>
</dbReference>
<proteinExistence type="inferred from homology"/>
<dbReference type="PRINTS" id="PR00078">
    <property type="entry name" value="G3PDHDRGNASE"/>
</dbReference>
<feature type="binding site" evidence="6">
    <location>
        <begin position="154"/>
        <end position="156"/>
    </location>
    <ligand>
        <name>D-glyceraldehyde 3-phosphate</name>
        <dbReference type="ChEBI" id="CHEBI:59776"/>
    </ligand>
</feature>
<dbReference type="InterPro" id="IPR020831">
    <property type="entry name" value="GlycerAld/Erythrose_P_DH"/>
</dbReference>
<dbReference type="SMART" id="SM00846">
    <property type="entry name" value="Gp_dh_N"/>
    <property type="match status" value="1"/>
</dbReference>
<feature type="binding site" evidence="7">
    <location>
        <position position="81"/>
    </location>
    <ligand>
        <name>NAD(+)</name>
        <dbReference type="ChEBI" id="CHEBI:57540"/>
    </ligand>
</feature>
<feature type="binding site" evidence="7">
    <location>
        <position position="319"/>
    </location>
    <ligand>
        <name>NAD(+)</name>
        <dbReference type="ChEBI" id="CHEBI:57540"/>
    </ligand>
</feature>
<keyword evidence="7" id="KW-0520">NAD</keyword>
<evidence type="ECO:0000256" key="1">
    <source>
        <dbReference type="ARBA" id="ARBA00007406"/>
    </source>
</evidence>
<feature type="active site" description="Nucleophile" evidence="5">
    <location>
        <position position="155"/>
    </location>
</feature>
<dbReference type="GO" id="GO:0051287">
    <property type="term" value="F:NAD binding"/>
    <property type="evidence" value="ECO:0007669"/>
    <property type="project" value="InterPro"/>
</dbReference>
<dbReference type="Proteomes" id="UP000829504">
    <property type="component" value="Chromosome"/>
</dbReference>
<dbReference type="NCBIfam" id="TIGR01534">
    <property type="entry name" value="GAPDH-I"/>
    <property type="match status" value="1"/>
</dbReference>
<evidence type="ECO:0000256" key="3">
    <source>
        <dbReference type="ARBA" id="ARBA00023002"/>
    </source>
</evidence>
<dbReference type="PATRIC" id="fig|1056807.3.peg.1378"/>
<dbReference type="SUPFAM" id="SSF55347">
    <property type="entry name" value="Glyceraldehyde-3-phosphate dehydrogenase-like, C-terminal domain"/>
    <property type="match status" value="1"/>
</dbReference>
<dbReference type="PROSITE" id="PS00071">
    <property type="entry name" value="GAPDH"/>
    <property type="match status" value="1"/>
</dbReference>
<dbReference type="GO" id="GO:0050661">
    <property type="term" value="F:NADP binding"/>
    <property type="evidence" value="ECO:0007669"/>
    <property type="project" value="InterPro"/>
</dbReference>
<evidence type="ECO:0000256" key="4">
    <source>
        <dbReference type="ARBA" id="ARBA00053147"/>
    </source>
</evidence>
<dbReference type="EMBL" id="JUFZ01000059">
    <property type="protein sequence ID" value="KIC07268.1"/>
    <property type="molecule type" value="Genomic_DNA"/>
</dbReference>
<sequence length="343" mass="37302">MGIKVAINGYGRIGRQVLRAIYDYNLQDQLEVVAVNASGSLETNAHLTKFDTVHGRFNADISHDATHLIINGRKIPFFSTRNPAELPWRDLGVDLVMECTGSFTSKSKANVHLESGAKKVLISAPGEADVDATIVYGVNDDIITDDMTVISNASCTTNCLAPVAKVLSENIGIVKGAMTTIHALTNDQTVTDVRHKDLRRARSGVENMIPTKTGAAKAVGLVLPELKGRLDGLAIRVPTVNVSLVDLSFQAARDTSVEEINALMKAASEEGRLKGVLGYNTLPLVSMDFNHTTQASTFDATLTKVTDGNMVKVFAWYDNEWGFSCQMLNTARRMFGLEVRPFE</sequence>
<dbReference type="Gene3D" id="3.30.360.10">
    <property type="entry name" value="Dihydrodipicolinate Reductase, domain 2"/>
    <property type="match status" value="1"/>
</dbReference>
<protein>
    <recommendedName>
        <fullName evidence="10">Glyceraldehyde-3-phosphate dehydrogenase</fullName>
        <ecNumber evidence="10">1.2.1.-</ecNumber>
    </recommendedName>
</protein>
<evidence type="ECO:0000256" key="9">
    <source>
        <dbReference type="RuleBase" id="RU000397"/>
    </source>
</evidence>
<evidence type="ECO:0000256" key="6">
    <source>
        <dbReference type="PIRSR" id="PIRSR000149-2"/>
    </source>
</evidence>
<dbReference type="SUPFAM" id="SSF51735">
    <property type="entry name" value="NAD(P)-binding Rossmann-fold domains"/>
    <property type="match status" value="1"/>
</dbReference>
<name>A0A0C1EEX8_9NEIS</name>